<dbReference type="AlphaFoldDB" id="A0A9D4TCE0"/>
<reference evidence="3" key="2">
    <citation type="submission" date="2021-09" db="EMBL/GenBank/DDBJ databases">
        <authorList>
            <person name="Jia N."/>
            <person name="Wang J."/>
            <person name="Shi W."/>
            <person name="Du L."/>
            <person name="Sun Y."/>
            <person name="Zhan W."/>
            <person name="Jiang J."/>
            <person name="Wang Q."/>
            <person name="Zhang B."/>
            <person name="Ji P."/>
            <person name="Sakyi L.B."/>
            <person name="Cui X."/>
            <person name="Yuan T."/>
            <person name="Jiang B."/>
            <person name="Yang W."/>
            <person name="Lam T.T.-Y."/>
            <person name="Chang Q."/>
            <person name="Ding S."/>
            <person name="Wang X."/>
            <person name="Zhu J."/>
            <person name="Ruan X."/>
            <person name="Zhao L."/>
            <person name="Wei J."/>
            <person name="Que T."/>
            <person name="Du C."/>
            <person name="Cheng J."/>
            <person name="Dai P."/>
            <person name="Han X."/>
            <person name="Huang E."/>
            <person name="Gao Y."/>
            <person name="Liu J."/>
            <person name="Shao H."/>
            <person name="Ye R."/>
            <person name="Li L."/>
            <person name="Wei W."/>
            <person name="Wang X."/>
            <person name="Wang C."/>
            <person name="Huo Q."/>
            <person name="Li W."/>
            <person name="Guo W."/>
            <person name="Chen H."/>
            <person name="Chen S."/>
            <person name="Zhou L."/>
            <person name="Zhou L."/>
            <person name="Ni X."/>
            <person name="Tian J."/>
            <person name="Zhou Y."/>
            <person name="Sheng Y."/>
            <person name="Liu T."/>
            <person name="Pan Y."/>
            <person name="Xia L."/>
            <person name="Li J."/>
            <person name="Zhao F."/>
            <person name="Cao W."/>
        </authorList>
    </citation>
    <scope>NUCLEOTIDE SEQUENCE</scope>
    <source>
        <strain evidence="3">Rsan-2018</strain>
        <tissue evidence="3">Larvae</tissue>
    </source>
</reference>
<dbReference type="PANTHER" id="PTHR33964:SF1">
    <property type="entry name" value="RE45066P"/>
    <property type="match status" value="1"/>
</dbReference>
<dbReference type="PANTHER" id="PTHR33964">
    <property type="entry name" value="RE45066P-RELATED"/>
    <property type="match status" value="1"/>
</dbReference>
<feature type="signal peptide" evidence="2">
    <location>
        <begin position="1"/>
        <end position="20"/>
    </location>
</feature>
<feature type="chain" id="PRO_5039085563" description="Salivary protein" evidence="2">
    <location>
        <begin position="21"/>
        <end position="267"/>
    </location>
</feature>
<accession>A0A9D4TCE0</accession>
<dbReference type="VEuPathDB" id="VectorBase:RSAN_036327"/>
<dbReference type="Proteomes" id="UP000821837">
    <property type="component" value="Unassembled WGS sequence"/>
</dbReference>
<evidence type="ECO:0000313" key="3">
    <source>
        <dbReference type="EMBL" id="KAH7984872.1"/>
    </source>
</evidence>
<dbReference type="EMBL" id="JABSTV010001216">
    <property type="protein sequence ID" value="KAH7984872.1"/>
    <property type="molecule type" value="Genomic_DNA"/>
</dbReference>
<gene>
    <name evidence="3" type="ORF">HPB52_024486</name>
</gene>
<keyword evidence="2" id="KW-0732">Signal</keyword>
<evidence type="ECO:0008006" key="5">
    <source>
        <dbReference type="Google" id="ProtNLM"/>
    </source>
</evidence>
<reference evidence="3" key="1">
    <citation type="journal article" date="2020" name="Cell">
        <title>Large-Scale Comparative Analyses of Tick Genomes Elucidate Their Genetic Diversity and Vector Capacities.</title>
        <authorList>
            <consortium name="Tick Genome and Microbiome Consortium (TIGMIC)"/>
            <person name="Jia N."/>
            <person name="Wang J."/>
            <person name="Shi W."/>
            <person name="Du L."/>
            <person name="Sun Y."/>
            <person name="Zhan W."/>
            <person name="Jiang J.F."/>
            <person name="Wang Q."/>
            <person name="Zhang B."/>
            <person name="Ji P."/>
            <person name="Bell-Sakyi L."/>
            <person name="Cui X.M."/>
            <person name="Yuan T.T."/>
            <person name="Jiang B.G."/>
            <person name="Yang W.F."/>
            <person name="Lam T.T."/>
            <person name="Chang Q.C."/>
            <person name="Ding S.J."/>
            <person name="Wang X.J."/>
            <person name="Zhu J.G."/>
            <person name="Ruan X.D."/>
            <person name="Zhao L."/>
            <person name="Wei J.T."/>
            <person name="Ye R.Z."/>
            <person name="Que T.C."/>
            <person name="Du C.H."/>
            <person name="Zhou Y.H."/>
            <person name="Cheng J.X."/>
            <person name="Dai P.F."/>
            <person name="Guo W.B."/>
            <person name="Han X.H."/>
            <person name="Huang E.J."/>
            <person name="Li L.F."/>
            <person name="Wei W."/>
            <person name="Gao Y.C."/>
            <person name="Liu J.Z."/>
            <person name="Shao H.Z."/>
            <person name="Wang X."/>
            <person name="Wang C.C."/>
            <person name="Yang T.C."/>
            <person name="Huo Q.B."/>
            <person name="Li W."/>
            <person name="Chen H.Y."/>
            <person name="Chen S.E."/>
            <person name="Zhou L.G."/>
            <person name="Ni X.B."/>
            <person name="Tian J.H."/>
            <person name="Sheng Y."/>
            <person name="Liu T."/>
            <person name="Pan Y.S."/>
            <person name="Xia L.Y."/>
            <person name="Li J."/>
            <person name="Zhao F."/>
            <person name="Cao W.C."/>
        </authorList>
    </citation>
    <scope>NUCLEOTIDE SEQUENCE</scope>
    <source>
        <strain evidence="3">Rsan-2018</strain>
    </source>
</reference>
<feature type="region of interest" description="Disordered" evidence="1">
    <location>
        <begin position="245"/>
        <end position="267"/>
    </location>
</feature>
<evidence type="ECO:0000313" key="4">
    <source>
        <dbReference type="Proteomes" id="UP000821837"/>
    </source>
</evidence>
<organism evidence="3 4">
    <name type="scientific">Rhipicephalus sanguineus</name>
    <name type="common">Brown dog tick</name>
    <name type="synonym">Ixodes sanguineus</name>
    <dbReference type="NCBI Taxonomy" id="34632"/>
    <lineage>
        <taxon>Eukaryota</taxon>
        <taxon>Metazoa</taxon>
        <taxon>Ecdysozoa</taxon>
        <taxon>Arthropoda</taxon>
        <taxon>Chelicerata</taxon>
        <taxon>Arachnida</taxon>
        <taxon>Acari</taxon>
        <taxon>Parasitiformes</taxon>
        <taxon>Ixodida</taxon>
        <taxon>Ixodoidea</taxon>
        <taxon>Ixodidae</taxon>
        <taxon>Rhipicephalinae</taxon>
        <taxon>Rhipicephalus</taxon>
        <taxon>Rhipicephalus</taxon>
    </lineage>
</organism>
<evidence type="ECO:0000256" key="2">
    <source>
        <dbReference type="SAM" id="SignalP"/>
    </source>
</evidence>
<name>A0A9D4TCE0_RHISA</name>
<feature type="compositionally biased region" description="Low complexity" evidence="1">
    <location>
        <begin position="255"/>
        <end position="267"/>
    </location>
</feature>
<protein>
    <recommendedName>
        <fullName evidence="5">Salivary protein</fullName>
    </recommendedName>
</protein>
<comment type="caution">
    <text evidence="3">The sequence shown here is derived from an EMBL/GenBank/DDBJ whole genome shotgun (WGS) entry which is preliminary data.</text>
</comment>
<proteinExistence type="predicted"/>
<keyword evidence="4" id="KW-1185">Reference proteome</keyword>
<sequence>MRTFALFAAVFAFAAYQVNGEACNCHLRELDLCAATLLLFNQNPSGVATTDAEVDKQCGFLKESQDCFRNFTTRCATPLQRELIGFVAEGSQELFKQFCTKGTEVRTNYLKHAPCLGQTLPDQKKCLTDIQAGLEKVSTVAFNDRVPAACCMYNRYQGCTRKAVASKCGEEAIEFGEILVKMAASDLPNVVCTSYGESNPRCNSLLPPPGTKPSGKPTSVLPSLLRLPGQLDGLLAAVLLGPSEASPKIGARAPTSSSYSSEATTEA</sequence>
<evidence type="ECO:0000256" key="1">
    <source>
        <dbReference type="SAM" id="MobiDB-lite"/>
    </source>
</evidence>